<keyword evidence="1" id="KW-1133">Transmembrane helix</keyword>
<dbReference type="EMBL" id="LAVV01012039">
    <property type="protein sequence ID" value="KNZ47092.1"/>
    <property type="molecule type" value="Genomic_DNA"/>
</dbReference>
<feature type="transmembrane region" description="Helical" evidence="1">
    <location>
        <begin position="144"/>
        <end position="166"/>
    </location>
</feature>
<comment type="caution">
    <text evidence="2">The sequence shown here is derived from an EMBL/GenBank/DDBJ whole genome shotgun (WGS) entry which is preliminary data.</text>
</comment>
<reference evidence="2 3" key="1">
    <citation type="submission" date="2015-08" db="EMBL/GenBank/DDBJ databases">
        <title>Next Generation Sequencing and Analysis of the Genome of Puccinia sorghi L Schw, the Causal Agent of Maize Common Rust.</title>
        <authorList>
            <person name="Rochi L."/>
            <person name="Burguener G."/>
            <person name="Darino M."/>
            <person name="Turjanski A."/>
            <person name="Kreff E."/>
            <person name="Dieguez M.J."/>
            <person name="Sacco F."/>
        </authorList>
    </citation>
    <scope>NUCLEOTIDE SEQUENCE [LARGE SCALE GENOMIC DNA]</scope>
    <source>
        <strain evidence="2 3">RO10H11247</strain>
    </source>
</reference>
<name>A0A0L6UFN4_9BASI</name>
<keyword evidence="1" id="KW-0472">Membrane</keyword>
<keyword evidence="3" id="KW-1185">Reference proteome</keyword>
<dbReference type="Proteomes" id="UP000037035">
    <property type="component" value="Unassembled WGS sequence"/>
</dbReference>
<organism evidence="2 3">
    <name type="scientific">Puccinia sorghi</name>
    <dbReference type="NCBI Taxonomy" id="27349"/>
    <lineage>
        <taxon>Eukaryota</taxon>
        <taxon>Fungi</taxon>
        <taxon>Dikarya</taxon>
        <taxon>Basidiomycota</taxon>
        <taxon>Pucciniomycotina</taxon>
        <taxon>Pucciniomycetes</taxon>
        <taxon>Pucciniales</taxon>
        <taxon>Pucciniaceae</taxon>
        <taxon>Puccinia</taxon>
    </lineage>
</organism>
<keyword evidence="1" id="KW-0812">Transmembrane</keyword>
<evidence type="ECO:0000313" key="2">
    <source>
        <dbReference type="EMBL" id="KNZ47092.1"/>
    </source>
</evidence>
<proteinExistence type="predicted"/>
<accession>A0A0L6UFN4</accession>
<dbReference type="AlphaFoldDB" id="A0A0L6UFN4"/>
<sequence length="375" mass="43437">MIKLLQITKLFPINAQKGFRKNMIYGTSLEVPGIFPWCPLSPLLSSFSKFIESRIQCITSPVMAFSLQSYLLCGCSCFEVLEFHVLIIWQPLLASYVLLLGKSQTKVSVLYPLFPTNRSVPLRVKVNYICHASKKVNNGMKTKIGVFLGCLSQSGICSLSVMIVLFPDCFQDVELECIHCGYMYQGHLTQYVYNSFTRLSLTNPSEITIIILIKISEFLNSYEASWLIGNWSEVLLNKLGSSRFQQKLETTKSAFYKFLFEGMLPNTIHKRRFEFRNIQESHYLSPVIFLACKSLLAYSTSRNQKKKWFFKYCVKPDNLINSFVLLDVLNKPQKYNMFHLYKGRRHPCFIRMQFYNSQTSHNYTLQIIPKIFACN</sequence>
<gene>
    <name evidence="2" type="ORF">VP01_668g2</name>
</gene>
<evidence type="ECO:0000256" key="1">
    <source>
        <dbReference type="SAM" id="Phobius"/>
    </source>
</evidence>
<evidence type="ECO:0000313" key="3">
    <source>
        <dbReference type="Proteomes" id="UP000037035"/>
    </source>
</evidence>
<protein>
    <submittedName>
        <fullName evidence="2">Uncharacterized protein</fullName>
    </submittedName>
</protein>
<dbReference type="VEuPathDB" id="FungiDB:VP01_668g2"/>